<comment type="caution">
    <text evidence="7">The sequence shown here is derived from an EMBL/GenBank/DDBJ whole genome shotgun (WGS) entry which is preliminary data.</text>
</comment>
<dbReference type="RefSeq" id="WP_277359398.1">
    <property type="nucleotide sequence ID" value="NZ_JAROKN010000054.1"/>
</dbReference>
<feature type="transmembrane region" description="Helical" evidence="6">
    <location>
        <begin position="74"/>
        <end position="93"/>
    </location>
</feature>
<dbReference type="InterPro" id="IPR002781">
    <property type="entry name" value="TM_pro_TauE-like"/>
</dbReference>
<organism evidence="7 8">
    <name type="scientific">Arthrobacter vasquezii</name>
    <dbReference type="NCBI Taxonomy" id="2977629"/>
    <lineage>
        <taxon>Bacteria</taxon>
        <taxon>Bacillati</taxon>
        <taxon>Actinomycetota</taxon>
        <taxon>Actinomycetes</taxon>
        <taxon>Micrococcales</taxon>
        <taxon>Micrococcaceae</taxon>
        <taxon>Arthrobacter</taxon>
    </lineage>
</organism>
<feature type="transmembrane region" description="Helical" evidence="6">
    <location>
        <begin position="174"/>
        <end position="195"/>
    </location>
</feature>
<feature type="transmembrane region" description="Helical" evidence="6">
    <location>
        <begin position="255"/>
        <end position="277"/>
    </location>
</feature>
<proteinExistence type="inferred from homology"/>
<evidence type="ECO:0000256" key="4">
    <source>
        <dbReference type="ARBA" id="ARBA00022989"/>
    </source>
</evidence>
<dbReference type="Proteomes" id="UP001220456">
    <property type="component" value="Unassembled WGS sequence"/>
</dbReference>
<protein>
    <recommendedName>
        <fullName evidence="6">Probable membrane transporter protein</fullName>
    </recommendedName>
</protein>
<reference evidence="7 8" key="1">
    <citation type="journal article" date="2023" name="Int. J. Syst. Evol. Microbiol.">
        <title>Arthrobacter vasquezii sp. nov., isolated from a soil sample from Union Glacier, Antarctica.</title>
        <authorList>
            <person name="Valenzuela-Ibaceta F."/>
            <person name="Carrasco V."/>
            <person name="Lagos-Moraga S."/>
            <person name="Dietz-Vargas C."/>
            <person name="Navarro C.A."/>
            <person name="Perez-Donoso J.M."/>
        </authorList>
    </citation>
    <scope>NUCLEOTIDE SEQUENCE [LARGE SCALE GENOMIC DNA]</scope>
    <source>
        <strain evidence="7 8">EH-1B-1</strain>
    </source>
</reference>
<evidence type="ECO:0000256" key="3">
    <source>
        <dbReference type="ARBA" id="ARBA00022692"/>
    </source>
</evidence>
<dbReference type="PANTHER" id="PTHR43701">
    <property type="entry name" value="MEMBRANE TRANSPORTER PROTEIN MJ0441-RELATED"/>
    <property type="match status" value="1"/>
</dbReference>
<keyword evidence="6" id="KW-1003">Cell membrane</keyword>
<feature type="transmembrane region" description="Helical" evidence="6">
    <location>
        <begin position="99"/>
        <end position="117"/>
    </location>
</feature>
<accession>A0ABT6CY69</accession>
<evidence type="ECO:0000313" key="7">
    <source>
        <dbReference type="EMBL" id="MDF9279034.1"/>
    </source>
</evidence>
<keyword evidence="3 6" id="KW-0812">Transmembrane</keyword>
<evidence type="ECO:0000256" key="5">
    <source>
        <dbReference type="ARBA" id="ARBA00023136"/>
    </source>
</evidence>
<evidence type="ECO:0000256" key="2">
    <source>
        <dbReference type="ARBA" id="ARBA00009142"/>
    </source>
</evidence>
<gene>
    <name evidence="7" type="ORF">P4U43_14690</name>
</gene>
<feature type="transmembrane region" description="Helical" evidence="6">
    <location>
        <begin position="138"/>
        <end position="168"/>
    </location>
</feature>
<evidence type="ECO:0000256" key="1">
    <source>
        <dbReference type="ARBA" id="ARBA00004141"/>
    </source>
</evidence>
<dbReference type="Pfam" id="PF01925">
    <property type="entry name" value="TauE"/>
    <property type="match status" value="1"/>
</dbReference>
<evidence type="ECO:0000313" key="8">
    <source>
        <dbReference type="Proteomes" id="UP001220456"/>
    </source>
</evidence>
<keyword evidence="4 6" id="KW-1133">Transmembrane helix</keyword>
<comment type="similarity">
    <text evidence="2 6">Belongs to the 4-toluene sulfonate uptake permease (TSUP) (TC 2.A.102) family.</text>
</comment>
<feature type="transmembrane region" description="Helical" evidence="6">
    <location>
        <begin position="202"/>
        <end position="223"/>
    </location>
</feature>
<feature type="transmembrane region" description="Helical" evidence="6">
    <location>
        <begin position="46"/>
        <end position="62"/>
    </location>
</feature>
<dbReference type="EMBL" id="JAROKN010000054">
    <property type="protein sequence ID" value="MDF9279034.1"/>
    <property type="molecule type" value="Genomic_DNA"/>
</dbReference>
<keyword evidence="5 6" id="KW-0472">Membrane</keyword>
<dbReference type="PANTHER" id="PTHR43701:SF2">
    <property type="entry name" value="MEMBRANE TRANSPORTER PROTEIN YJNA-RELATED"/>
    <property type="match status" value="1"/>
</dbReference>
<dbReference type="InterPro" id="IPR051598">
    <property type="entry name" value="TSUP/Inactive_protease-like"/>
</dbReference>
<keyword evidence="8" id="KW-1185">Reference proteome</keyword>
<comment type="subcellular location">
    <subcellularLocation>
        <location evidence="6">Cell membrane</location>
        <topology evidence="6">Multi-pass membrane protein</topology>
    </subcellularLocation>
    <subcellularLocation>
        <location evidence="1">Membrane</location>
        <topology evidence="1">Multi-pass membrane protein</topology>
    </subcellularLocation>
</comment>
<evidence type="ECO:0000256" key="6">
    <source>
        <dbReference type="RuleBase" id="RU363041"/>
    </source>
</evidence>
<feature type="transmembrane region" description="Helical" evidence="6">
    <location>
        <begin position="229"/>
        <end position="248"/>
    </location>
</feature>
<name>A0ABT6CY69_9MICC</name>
<sequence length="294" mass="29497">MSVALLATVLLSVVIGLSLGLLGGGGSILTVPILTYVAGLDAKEAIAASLFVVGVTSAVSAIDHARKGRVKWRTGLIFGAAGMAGAFGGGLLGGRIPGTILMIAFALMMVATSIAMIRGRKGKTRASTNDGELPIGKVIVEGLIVGLVTGLVGAGGGFLVVPALALLGGLSMPIAVGTSLVVIALKSFAGLAGYLTTVTLDWGLIAAVTAAAVLGSLIGSRLAGRIPEAALRKGFGIFVLVMGVFVLVQELPDPWGSALAVTAGILAVAAAACWFFLPHCPLRTPLNRRTAEAH</sequence>